<reference evidence="1" key="1">
    <citation type="journal article" date="2014" name="Front. Microbiol.">
        <title>High frequency of phylogenetically diverse reductive dehalogenase-homologous genes in deep subseafloor sedimentary metagenomes.</title>
        <authorList>
            <person name="Kawai M."/>
            <person name="Futagami T."/>
            <person name="Toyoda A."/>
            <person name="Takaki Y."/>
            <person name="Nishi S."/>
            <person name="Hori S."/>
            <person name="Arai W."/>
            <person name="Tsubouchi T."/>
            <person name="Morono Y."/>
            <person name="Uchiyama I."/>
            <person name="Ito T."/>
            <person name="Fujiyama A."/>
            <person name="Inagaki F."/>
            <person name="Takami H."/>
        </authorList>
    </citation>
    <scope>NUCLEOTIDE SEQUENCE</scope>
    <source>
        <strain evidence="1">Expedition CK06-06</strain>
    </source>
</reference>
<dbReference type="EMBL" id="BART01025532">
    <property type="protein sequence ID" value="GAH02028.1"/>
    <property type="molecule type" value="Genomic_DNA"/>
</dbReference>
<evidence type="ECO:0000313" key="1">
    <source>
        <dbReference type="EMBL" id="GAH02028.1"/>
    </source>
</evidence>
<dbReference type="AlphaFoldDB" id="X1E058"/>
<sequence length="227" mass="25769">MDLKEFWAKTKSKTGNWLRAHKLFRAADYQPQVDDQGLISQDAESAEPAADDKDAQTNQVVVKTVQPVDKRESLERLQEGFHKLIEKLQGINEHLNRQVTQHEDLMGRIEQLPKLLESFPAVVENQKQITEQLLEQLKASATKSEQFIDAVAKIPTETAKQTDALVDIDHQLAAAADTDVQMAESFNKFNEILDKLNRSAIGQTDSIMQMSRTFATSDRYLKYIVSR</sequence>
<accession>X1E058</accession>
<protein>
    <submittedName>
        <fullName evidence="1">Uncharacterized protein</fullName>
    </submittedName>
</protein>
<proteinExistence type="predicted"/>
<comment type="caution">
    <text evidence="1">The sequence shown here is derived from an EMBL/GenBank/DDBJ whole genome shotgun (WGS) entry which is preliminary data.</text>
</comment>
<dbReference type="Gene3D" id="1.10.287.950">
    <property type="entry name" value="Methyl-accepting chemotaxis protein"/>
    <property type="match status" value="1"/>
</dbReference>
<gene>
    <name evidence="1" type="ORF">S01H4_45800</name>
</gene>
<name>X1E058_9ZZZZ</name>
<organism evidence="1">
    <name type="scientific">marine sediment metagenome</name>
    <dbReference type="NCBI Taxonomy" id="412755"/>
    <lineage>
        <taxon>unclassified sequences</taxon>
        <taxon>metagenomes</taxon>
        <taxon>ecological metagenomes</taxon>
    </lineage>
</organism>
<feature type="non-terminal residue" evidence="1">
    <location>
        <position position="227"/>
    </location>
</feature>